<name>A0A7W8QDM0_PARAM</name>
<evidence type="ECO:0000256" key="1">
    <source>
        <dbReference type="SAM" id="MobiDB-lite"/>
    </source>
</evidence>
<gene>
    <name evidence="3" type="ORF">HDG40_006240</name>
</gene>
<dbReference type="Proteomes" id="UP000592780">
    <property type="component" value="Unassembled WGS sequence"/>
</dbReference>
<reference evidence="3 4" key="1">
    <citation type="submission" date="2020-08" db="EMBL/GenBank/DDBJ databases">
        <title>Genomic Encyclopedia of Type Strains, Phase IV (KMG-V): Genome sequencing to study the core and pangenomes of soil and plant-associated prokaryotes.</title>
        <authorList>
            <person name="Whitman W."/>
        </authorList>
    </citation>
    <scope>NUCLEOTIDE SEQUENCE [LARGE SCALE GENOMIC DNA]</scope>
    <source>
        <strain evidence="3 4">JPY158</strain>
    </source>
</reference>
<evidence type="ECO:0000313" key="4">
    <source>
        <dbReference type="Proteomes" id="UP000592780"/>
    </source>
</evidence>
<feature type="compositionally biased region" description="Basic and acidic residues" evidence="1">
    <location>
        <begin position="52"/>
        <end position="65"/>
    </location>
</feature>
<dbReference type="AlphaFoldDB" id="A0A7W8QDM0"/>
<keyword evidence="4" id="KW-1185">Reference proteome</keyword>
<evidence type="ECO:0000259" key="2">
    <source>
        <dbReference type="Pfam" id="PF15648"/>
    </source>
</evidence>
<feature type="domain" description="Tox-REase-5" evidence="2">
    <location>
        <begin position="86"/>
        <end position="185"/>
    </location>
</feature>
<feature type="compositionally biased region" description="Gly residues" evidence="1">
    <location>
        <begin position="37"/>
        <end position="50"/>
    </location>
</feature>
<dbReference type="InterPro" id="IPR028904">
    <property type="entry name" value="Tox-REase-5_dom"/>
</dbReference>
<organism evidence="3 4">
    <name type="scientific">Paraburkholderia atlantica</name>
    <dbReference type="NCBI Taxonomy" id="2654982"/>
    <lineage>
        <taxon>Bacteria</taxon>
        <taxon>Pseudomonadati</taxon>
        <taxon>Pseudomonadota</taxon>
        <taxon>Betaproteobacteria</taxon>
        <taxon>Burkholderiales</taxon>
        <taxon>Burkholderiaceae</taxon>
        <taxon>Paraburkholderia</taxon>
    </lineage>
</organism>
<protein>
    <recommendedName>
        <fullName evidence="2">Tox-REase-5 domain-containing protein</fullName>
    </recommendedName>
</protein>
<comment type="caution">
    <text evidence="3">The sequence shown here is derived from an EMBL/GenBank/DDBJ whole genome shotgun (WGS) entry which is preliminary data.</text>
</comment>
<proteinExistence type="predicted"/>
<dbReference type="Pfam" id="PF15648">
    <property type="entry name" value="Tox-REase-5"/>
    <property type="match status" value="1"/>
</dbReference>
<evidence type="ECO:0000313" key="3">
    <source>
        <dbReference type="EMBL" id="MBB5428054.1"/>
    </source>
</evidence>
<dbReference type="RefSeq" id="WP_084598287.1">
    <property type="nucleotide sequence ID" value="NZ_JACHDD010000011.1"/>
</dbReference>
<accession>A0A7W8QDM0</accession>
<sequence>MAIPFPATLARAVNAMAQVAPMPVPIPTAAPSAGPAGSSGTGAGTDGGWGELSRDRSRERERPCKCLPEKSGEKVRRNHGMNPEPRRYQARITGFEYGIVTDGKGRETSQGWNMEWAWLGTDFDGFQPSQCLLQEAKGNYDQFISGNGKPLEFFKGFTNMAEQIKKQGTIVRGNPPANLIWYFQTSKTRQFMLPKLQRFGIPSVFQQ</sequence>
<dbReference type="EMBL" id="JACHDD010000011">
    <property type="protein sequence ID" value="MBB5428054.1"/>
    <property type="molecule type" value="Genomic_DNA"/>
</dbReference>
<feature type="region of interest" description="Disordered" evidence="1">
    <location>
        <begin position="28"/>
        <end position="65"/>
    </location>
</feature>
<dbReference type="OrthoDB" id="8723461at2"/>